<sequence length="487" mass="54543">MHNAISCFFAPSQRRRRFGPTPRTPSNLPVFRTAMNQPLMPITVLSGFLGAGKTTLLNHILANRAGLRVAAIVDDLADVDIEPTLVRDAAELPGVGEQIVELRNGCICCTPRDDLQSDIRRLAGEKRFDVLVIESIGIAEPMSIAETITYDGDEAPSPGEAARLDTMVTVVDAFNFLRDYASADALSERGVTVDEGDDRMIGELLIEQIEFCDVLVVNKIDLVSADELARLQRILARLNPRAVQLVSRFADVPLDQVLNTGRFDFDEASNAQGWLAALEHKHENEHGGKDGRMHHSEADEYGVGYFVYRARRPFHPQRLWELLHQEWKGVLRSKGFFWLATRNDIGGSLSQAGGACRHGPAGMWWAAQDRSEWPEGDDELAAEIAADWYGEPDDMSIGDRRQEFALIGVDIDPALWRAKFDACLLTDDEYALGPQAWQQFPDPFPAWEFDDHDHDHDDDQHHHHHHGHGDDCEHCGHDHGKNAHRHD</sequence>
<dbReference type="Gene3D" id="3.40.50.300">
    <property type="entry name" value="P-loop containing nucleotide triphosphate hydrolases"/>
    <property type="match status" value="1"/>
</dbReference>
<dbReference type="SMART" id="SM00833">
    <property type="entry name" value="CobW_C"/>
    <property type="match status" value="1"/>
</dbReference>
<feature type="region of interest" description="Disordered" evidence="2">
    <location>
        <begin position="448"/>
        <end position="473"/>
    </location>
</feature>
<feature type="compositionally biased region" description="Basic and acidic residues" evidence="2">
    <location>
        <begin position="449"/>
        <end position="461"/>
    </location>
</feature>
<name>A0A7Y6K3G7_9BURK</name>
<proteinExistence type="predicted"/>
<comment type="caution">
    <text evidence="4">The sequence shown here is derived from an EMBL/GenBank/DDBJ whole genome shotgun (WGS) entry which is preliminary data.</text>
</comment>
<comment type="function">
    <text evidence="1">Zinc chaperone that directly transfers zinc cofactor to target proteins, thereby activating them. Zinc is transferred from the CXCC motif in the GTPase domain to the zinc binding site in target proteins in a process requiring GTP hydrolysis.</text>
</comment>
<organism evidence="4 5">
    <name type="scientific">Paraburkholderia youngii</name>
    <dbReference type="NCBI Taxonomy" id="2782701"/>
    <lineage>
        <taxon>Bacteria</taxon>
        <taxon>Pseudomonadati</taxon>
        <taxon>Pseudomonadota</taxon>
        <taxon>Betaproteobacteria</taxon>
        <taxon>Burkholderiales</taxon>
        <taxon>Burkholderiaceae</taxon>
        <taxon>Paraburkholderia</taxon>
    </lineage>
</organism>
<dbReference type="PANTHER" id="PTHR43603">
    <property type="entry name" value="COBW DOMAIN-CONTAINING PROTEIN DDB_G0274527"/>
    <property type="match status" value="1"/>
</dbReference>
<dbReference type="PANTHER" id="PTHR43603:SF1">
    <property type="entry name" value="ZINC-REGULATED GTPASE METALLOPROTEIN ACTIVATOR 1"/>
    <property type="match status" value="1"/>
</dbReference>
<accession>A0A7Y6K3G7</accession>
<dbReference type="InterPro" id="IPR011629">
    <property type="entry name" value="CobW-like_C"/>
</dbReference>
<evidence type="ECO:0000259" key="3">
    <source>
        <dbReference type="SMART" id="SM00833"/>
    </source>
</evidence>
<evidence type="ECO:0000313" key="4">
    <source>
        <dbReference type="EMBL" id="NUY03715.1"/>
    </source>
</evidence>
<dbReference type="SUPFAM" id="SSF52540">
    <property type="entry name" value="P-loop containing nucleoside triphosphate hydrolases"/>
    <property type="match status" value="1"/>
</dbReference>
<dbReference type="EMBL" id="JAALDK010000001">
    <property type="protein sequence ID" value="NUY03715.1"/>
    <property type="molecule type" value="Genomic_DNA"/>
</dbReference>
<dbReference type="InterPro" id="IPR051927">
    <property type="entry name" value="Zn_Chap_cDPG_Synth"/>
</dbReference>
<evidence type="ECO:0000313" key="5">
    <source>
        <dbReference type="Proteomes" id="UP000594380"/>
    </source>
</evidence>
<evidence type="ECO:0000256" key="1">
    <source>
        <dbReference type="ARBA" id="ARBA00045658"/>
    </source>
</evidence>
<dbReference type="Pfam" id="PF02492">
    <property type="entry name" value="cobW"/>
    <property type="match status" value="1"/>
</dbReference>
<reference evidence="4 5" key="1">
    <citation type="submission" date="2020-02" db="EMBL/GenBank/DDBJ databases">
        <title>Paraburkholderia simonii sp. nov. and Paraburkholderia youngii sp. nov. Brazilian and Mexican Mimosa-associated rhizobia.</title>
        <authorList>
            <person name="Mavima L."/>
            <person name="Beukes C.W."/>
            <person name="Chan W.Y."/>
            <person name="Palmer M."/>
            <person name="De Meyer S.E."/>
            <person name="James E.K."/>
            <person name="Venter S.N."/>
            <person name="Steenkamp E.T."/>
        </authorList>
    </citation>
    <scope>NUCLEOTIDE SEQUENCE [LARGE SCALE GENOMIC DNA]</scope>
    <source>
        <strain evidence="4 5">JPY169</strain>
    </source>
</reference>
<gene>
    <name evidence="4" type="ORF">G5S42_29275</name>
</gene>
<protein>
    <submittedName>
        <fullName evidence="4">GTP-binding protein</fullName>
    </submittedName>
</protein>
<feature type="domain" description="CobW C-terminal" evidence="3">
    <location>
        <begin position="303"/>
        <end position="424"/>
    </location>
</feature>
<evidence type="ECO:0000256" key="2">
    <source>
        <dbReference type="SAM" id="MobiDB-lite"/>
    </source>
</evidence>
<dbReference type="CDD" id="cd03112">
    <property type="entry name" value="CobW-like"/>
    <property type="match status" value="1"/>
</dbReference>
<dbReference type="InterPro" id="IPR027417">
    <property type="entry name" value="P-loop_NTPase"/>
</dbReference>
<dbReference type="Proteomes" id="UP000594380">
    <property type="component" value="Unassembled WGS sequence"/>
</dbReference>
<dbReference type="Pfam" id="PF07683">
    <property type="entry name" value="CobW_C"/>
    <property type="match status" value="1"/>
</dbReference>
<dbReference type="AlphaFoldDB" id="A0A7Y6K3G7"/>
<dbReference type="InterPro" id="IPR003495">
    <property type="entry name" value="CobW/HypB/UreG_nucleotide-bd"/>
</dbReference>